<dbReference type="OrthoDB" id="190846at2759"/>
<organism evidence="2 3">
    <name type="scientific">Triparma retinervis</name>
    <dbReference type="NCBI Taxonomy" id="2557542"/>
    <lineage>
        <taxon>Eukaryota</taxon>
        <taxon>Sar</taxon>
        <taxon>Stramenopiles</taxon>
        <taxon>Ochrophyta</taxon>
        <taxon>Bolidophyceae</taxon>
        <taxon>Parmales</taxon>
        <taxon>Triparmaceae</taxon>
        <taxon>Triparma</taxon>
    </lineage>
</organism>
<accession>A0A9W7AN65</accession>
<dbReference type="EMBL" id="BRXZ01002953">
    <property type="protein sequence ID" value="GMH73591.1"/>
    <property type="molecule type" value="Genomic_DNA"/>
</dbReference>
<feature type="signal peptide" evidence="1">
    <location>
        <begin position="1"/>
        <end position="27"/>
    </location>
</feature>
<dbReference type="GO" id="GO:0008374">
    <property type="term" value="F:O-acyltransferase activity"/>
    <property type="evidence" value="ECO:0007669"/>
    <property type="project" value="InterPro"/>
</dbReference>
<evidence type="ECO:0000256" key="1">
    <source>
        <dbReference type="SAM" id="SignalP"/>
    </source>
</evidence>
<protein>
    <submittedName>
        <fullName evidence="2">Uncharacterized protein</fullName>
    </submittedName>
</protein>
<evidence type="ECO:0000313" key="3">
    <source>
        <dbReference type="Proteomes" id="UP001165082"/>
    </source>
</evidence>
<name>A0A9W7AN65_9STRA</name>
<evidence type="ECO:0000313" key="2">
    <source>
        <dbReference type="EMBL" id="GMH73591.1"/>
    </source>
</evidence>
<reference evidence="2" key="1">
    <citation type="submission" date="2022-07" db="EMBL/GenBank/DDBJ databases">
        <title>Genome analysis of Parmales, a sister group of diatoms, reveals the evolutionary specialization of diatoms from phago-mixotrophs to photoautotrophs.</title>
        <authorList>
            <person name="Ban H."/>
            <person name="Sato S."/>
            <person name="Yoshikawa S."/>
            <person name="Kazumasa Y."/>
            <person name="Nakamura Y."/>
            <person name="Ichinomiya M."/>
            <person name="Saitoh K."/>
            <person name="Sato N."/>
            <person name="Blanc-Mathieu R."/>
            <person name="Endo H."/>
            <person name="Kuwata A."/>
            <person name="Ogata H."/>
        </authorList>
    </citation>
    <scope>NUCLEOTIDE SEQUENCE</scope>
</reference>
<dbReference type="InterPro" id="IPR029058">
    <property type="entry name" value="AB_hydrolase_fold"/>
</dbReference>
<proteinExistence type="predicted"/>
<dbReference type="InterPro" id="IPR003386">
    <property type="entry name" value="LACT/PDAT_acylTrfase"/>
</dbReference>
<dbReference type="AlphaFoldDB" id="A0A9W7AN65"/>
<dbReference type="Pfam" id="PF02450">
    <property type="entry name" value="LCAT"/>
    <property type="match status" value="1"/>
</dbReference>
<dbReference type="PANTHER" id="PTHR11440">
    <property type="entry name" value="LECITHIN-CHOLESTEROL ACYLTRANSFERASE-RELATED"/>
    <property type="match status" value="1"/>
</dbReference>
<keyword evidence="3" id="KW-1185">Reference proteome</keyword>
<feature type="non-terminal residue" evidence="2">
    <location>
        <position position="1"/>
    </location>
</feature>
<dbReference type="Gene3D" id="3.40.50.1820">
    <property type="entry name" value="alpha/beta hydrolase"/>
    <property type="match status" value="1"/>
</dbReference>
<dbReference type="Proteomes" id="UP001165082">
    <property type="component" value="Unassembled WGS sequence"/>
</dbReference>
<dbReference type="GO" id="GO:0006629">
    <property type="term" value="P:lipid metabolic process"/>
    <property type="evidence" value="ECO:0007669"/>
    <property type="project" value="InterPro"/>
</dbReference>
<sequence length="661" mass="72986">MLISSFSPLLLFLLNTILLEVSPQAASESQPLFVRPTDPQSLRGELFNLIVSSKSSIYSAPALDNLAEQETWSNKQRRLVQAARARGELNSLTTSKTLHYTKAFSPSSPTAPSSSPTAPSSLLQNQPIFLIPGLASTQLESFSNPCPSISLLSTIWLSIESVLKIFSSQNSLASKCWLSCLRLSFPSESDNPGCTSRPVRGLAGVMYLSPPSLSSNLVLGGSNTLYASLIHFLVLELLYGPNTLVELGYDWRLSPKRMQLRDNEFTRWKQSLEAARETSNRPGVVIAHSLGNLVFRSFVQWLEHEFEKEFVKSLAATEGGVLEDLSNTFFYYAGYETYESSAEVTEAMIAEAKVLAGKRLEEWLAKHVGTYVALSAPLLGAVNPLRAVLSGESMGLPIPEREARDLERTFGSTNTAISLSTKEAAGWEERGGRKGLADKEVDWKSHGKSLDSLRKLIEKRIDWDTNFPMFTVTSVDAEKKTTGAFYTAKEANATVLDSFGPQDAMSGEIFTRFAGRFNEPGDPLLAKREQLDNAMYHDSFSDIISTTWERPGIKHVIVAYGTDIPTEVGYTYPKEKEKEGQADAPWVKEVIWEEEGGAVVVEDVDEVGGFFGAGKKKIRRRLDIGEEERMLRSGDGTIPYLSLAWAHTWLLDFERGGESGV</sequence>
<keyword evidence="1" id="KW-0732">Signal</keyword>
<comment type="caution">
    <text evidence="2">The sequence shown here is derived from an EMBL/GenBank/DDBJ whole genome shotgun (WGS) entry which is preliminary data.</text>
</comment>
<gene>
    <name evidence="2" type="ORF">TrRE_jg9701</name>
</gene>
<feature type="chain" id="PRO_5040731586" evidence="1">
    <location>
        <begin position="28"/>
        <end position="661"/>
    </location>
</feature>